<name>A0AAP0KIU4_9MAGN</name>
<evidence type="ECO:0000313" key="7">
    <source>
        <dbReference type="Proteomes" id="UP001417504"/>
    </source>
</evidence>
<gene>
    <name evidence="6" type="ORF">Sjap_000822</name>
</gene>
<evidence type="ECO:0000256" key="4">
    <source>
        <dbReference type="SAM" id="Coils"/>
    </source>
</evidence>
<dbReference type="Proteomes" id="UP001417504">
    <property type="component" value="Unassembled WGS sequence"/>
</dbReference>
<dbReference type="InterPro" id="IPR027356">
    <property type="entry name" value="NPH3_dom"/>
</dbReference>
<feature type="coiled-coil region" evidence="4">
    <location>
        <begin position="493"/>
        <end position="520"/>
    </location>
</feature>
<dbReference type="AlphaFoldDB" id="A0AAP0KIU4"/>
<dbReference type="EMBL" id="JBBNAE010000001">
    <property type="protein sequence ID" value="KAK9153342.1"/>
    <property type="molecule type" value="Genomic_DNA"/>
</dbReference>
<proteinExistence type="inferred from homology"/>
<dbReference type="Gene3D" id="3.30.710.10">
    <property type="entry name" value="Potassium Channel Kv1.1, Chain A"/>
    <property type="match status" value="1"/>
</dbReference>
<keyword evidence="2" id="KW-0833">Ubl conjugation pathway</keyword>
<feature type="domain" description="NPH3" evidence="5">
    <location>
        <begin position="192"/>
        <end position="462"/>
    </location>
</feature>
<evidence type="ECO:0000256" key="3">
    <source>
        <dbReference type="PROSITE-ProRule" id="PRU00982"/>
    </source>
</evidence>
<evidence type="ECO:0000313" key="6">
    <source>
        <dbReference type="EMBL" id="KAK9153342.1"/>
    </source>
</evidence>
<protein>
    <recommendedName>
        <fullName evidence="5">NPH3 domain-containing protein</fullName>
    </recommendedName>
</protein>
<dbReference type="PROSITE" id="PS51649">
    <property type="entry name" value="NPH3"/>
    <property type="match status" value="1"/>
</dbReference>
<keyword evidence="7" id="KW-1185">Reference proteome</keyword>
<evidence type="ECO:0000256" key="1">
    <source>
        <dbReference type="ARBA" id="ARBA00004906"/>
    </source>
</evidence>
<keyword evidence="4" id="KW-0175">Coiled coil</keyword>
<comment type="similarity">
    <text evidence="3">Belongs to the NPH3 family.</text>
</comment>
<dbReference type="InterPro" id="IPR043454">
    <property type="entry name" value="NPH3/RPT2-like"/>
</dbReference>
<dbReference type="SUPFAM" id="SSF54695">
    <property type="entry name" value="POZ domain"/>
    <property type="match status" value="1"/>
</dbReference>
<dbReference type="InterPro" id="IPR011333">
    <property type="entry name" value="SKP1/BTB/POZ_sf"/>
</dbReference>
<evidence type="ECO:0000256" key="2">
    <source>
        <dbReference type="ARBA" id="ARBA00022786"/>
    </source>
</evidence>
<reference evidence="6 7" key="1">
    <citation type="submission" date="2024-01" db="EMBL/GenBank/DDBJ databases">
        <title>Genome assemblies of Stephania.</title>
        <authorList>
            <person name="Yang L."/>
        </authorList>
    </citation>
    <scope>NUCLEOTIDE SEQUENCE [LARGE SCALE GENOMIC DNA]</scope>
    <source>
        <strain evidence="6">QJT</strain>
        <tissue evidence="6">Leaf</tissue>
    </source>
</reference>
<comment type="pathway">
    <text evidence="1">Protein modification; protein ubiquitination.</text>
</comment>
<dbReference type="Pfam" id="PF03000">
    <property type="entry name" value="NPH3"/>
    <property type="match status" value="1"/>
</dbReference>
<comment type="caution">
    <text evidence="6">The sequence shown here is derived from an EMBL/GenBank/DDBJ whole genome shotgun (WGS) entry which is preliminary data.</text>
</comment>
<accession>A0AAP0KIU4</accession>
<evidence type="ECO:0000259" key="5">
    <source>
        <dbReference type="PROSITE" id="PS51649"/>
    </source>
</evidence>
<dbReference type="PANTHER" id="PTHR32370">
    <property type="entry name" value="OS12G0117600 PROTEIN"/>
    <property type="match status" value="1"/>
</dbReference>
<sequence>MATTRESIRESWFSKSTPSPDTVIHVDGRPFHLIQKLMATKSGKLASLIQQNQNEQPPLSYSLTDIPGDFTTFEQVSRFCSGLGAKLSSNNIVPLICVAHYLEMTDQHSPDNLLNKASSFFQVNVIPHWNECIKALIGTAKDNVFEQALHLGLVEACANSLVAKARLNPQVLGEPLVDQNPTAKRRIFAFDSMESNDLSALPLGLYAPIISTMIQVGVRLEYVAGSIFRYLNKHANLGCIEGEWHDDHQVYEKRFRGDVIETLEKLLPDEAGLIPCQLLSQMLQSAIALQASSNCRHALEIRLGNQLEEAKIEDLLIHSYGYSKELKYDIECVERVLKAFLAKCASSRLNRTSMIKVTELVEEFLVKITNEEELSKDKFIALTKTSEEMLLSNQNYVGLDRIYHAIDIYLDKHRNLTESEREEVCQVLDFYKMSPEACTHASQNKRLPMRVVVHALFVGQLHLREAIINKLEHSEYGGSQEDNEDRVVNDDYSDEARMEMERMDDRVVELEIECSKMKNQITDKCRPKEKFTVWKKLKRKFGCASDSSLEQNCHIEKKRRPGN</sequence>
<organism evidence="6 7">
    <name type="scientific">Stephania japonica</name>
    <dbReference type="NCBI Taxonomy" id="461633"/>
    <lineage>
        <taxon>Eukaryota</taxon>
        <taxon>Viridiplantae</taxon>
        <taxon>Streptophyta</taxon>
        <taxon>Embryophyta</taxon>
        <taxon>Tracheophyta</taxon>
        <taxon>Spermatophyta</taxon>
        <taxon>Magnoliopsida</taxon>
        <taxon>Ranunculales</taxon>
        <taxon>Menispermaceae</taxon>
        <taxon>Menispermoideae</taxon>
        <taxon>Cissampelideae</taxon>
        <taxon>Stephania</taxon>
    </lineage>
</organism>